<feature type="non-terminal residue" evidence="4">
    <location>
        <position position="1"/>
    </location>
</feature>
<keyword evidence="2" id="KW-0560">Oxidoreductase</keyword>
<dbReference type="GO" id="GO:0005737">
    <property type="term" value="C:cytoplasm"/>
    <property type="evidence" value="ECO:0007669"/>
    <property type="project" value="TreeGrafter"/>
</dbReference>
<dbReference type="SUPFAM" id="SSF51735">
    <property type="entry name" value="NAD(P)-binding Rossmann-fold domains"/>
    <property type="match status" value="1"/>
</dbReference>
<dbReference type="InterPro" id="IPR036291">
    <property type="entry name" value="NAD(P)-bd_dom_sf"/>
</dbReference>
<dbReference type="InterPro" id="IPR002347">
    <property type="entry name" value="SDR_fam"/>
</dbReference>
<protein>
    <recommendedName>
        <fullName evidence="6">C-factor</fullName>
    </recommendedName>
</protein>
<evidence type="ECO:0000256" key="2">
    <source>
        <dbReference type="ARBA" id="ARBA00023002"/>
    </source>
</evidence>
<comment type="similarity">
    <text evidence="3">Belongs to the short-chain dehydrogenases/reductases (SDR) family.</text>
</comment>
<evidence type="ECO:0000313" key="4">
    <source>
        <dbReference type="EMBL" id="CAJ0587910.1"/>
    </source>
</evidence>
<dbReference type="PANTHER" id="PTHR43544">
    <property type="entry name" value="SHORT-CHAIN DEHYDROGENASE/REDUCTASE"/>
    <property type="match status" value="1"/>
</dbReference>
<dbReference type="Gene3D" id="3.40.50.720">
    <property type="entry name" value="NAD(P)-binding Rossmann-like Domain"/>
    <property type="match status" value="1"/>
</dbReference>
<comment type="caution">
    <text evidence="4">The sequence shown here is derived from an EMBL/GenBank/DDBJ whole genome shotgun (WGS) entry which is preliminary data.</text>
</comment>
<dbReference type="AlphaFoldDB" id="A0AA36DIM8"/>
<dbReference type="InterPro" id="IPR051468">
    <property type="entry name" value="Fungal_SecMetab_SDRs"/>
</dbReference>
<reference evidence="4" key="1">
    <citation type="submission" date="2023-06" db="EMBL/GenBank/DDBJ databases">
        <authorList>
            <person name="Delattre M."/>
        </authorList>
    </citation>
    <scope>NUCLEOTIDE SEQUENCE</scope>
    <source>
        <strain evidence="4">AF72</strain>
    </source>
</reference>
<dbReference type="EMBL" id="CATQJA010002710">
    <property type="protein sequence ID" value="CAJ0587910.1"/>
    <property type="molecule type" value="Genomic_DNA"/>
</dbReference>
<name>A0AA36DIM8_9BILA</name>
<evidence type="ECO:0000256" key="3">
    <source>
        <dbReference type="RuleBase" id="RU000363"/>
    </source>
</evidence>
<dbReference type="GO" id="GO:0016491">
    <property type="term" value="F:oxidoreductase activity"/>
    <property type="evidence" value="ECO:0007669"/>
    <property type="project" value="UniProtKB-KW"/>
</dbReference>
<dbReference type="Pfam" id="PF00106">
    <property type="entry name" value="adh_short"/>
    <property type="match status" value="1"/>
</dbReference>
<evidence type="ECO:0000256" key="1">
    <source>
        <dbReference type="ARBA" id="ARBA00022857"/>
    </source>
</evidence>
<evidence type="ECO:0000313" key="5">
    <source>
        <dbReference type="Proteomes" id="UP001177023"/>
    </source>
</evidence>
<sequence length="251" mass="27304">MPEKLPKSVLITGANRGIGYGLVKEFLKHSEVEFVFAGVRKPESAKELLEIHDSRLKIVKLDVTSDESIKAVEHQVASMVGDHGLNLLINNAAVLIPYWLNEEPNRANLLEMHNVNLVSPIVVAHFFLPLLRKAARSGTWGISTSAVINISSELGSNTRCQEPGSGRLGFIPYKSSKAAMNRFTATLSEDIKNDGILVAAFHPGWVQTDMGGPEAPTPLAESVGNLVKSFGRLGEEHCGGFFDNEGNVIEY</sequence>
<proteinExistence type="inferred from homology"/>
<keyword evidence="1" id="KW-0521">NADP</keyword>
<dbReference type="PANTHER" id="PTHR43544:SF7">
    <property type="entry name" value="NADB-LER2"/>
    <property type="match status" value="1"/>
</dbReference>
<gene>
    <name evidence="4" type="ORF">MSPICULIGERA_LOCUS25863</name>
</gene>
<evidence type="ECO:0008006" key="6">
    <source>
        <dbReference type="Google" id="ProtNLM"/>
    </source>
</evidence>
<organism evidence="4 5">
    <name type="scientific">Mesorhabditis spiculigera</name>
    <dbReference type="NCBI Taxonomy" id="96644"/>
    <lineage>
        <taxon>Eukaryota</taxon>
        <taxon>Metazoa</taxon>
        <taxon>Ecdysozoa</taxon>
        <taxon>Nematoda</taxon>
        <taxon>Chromadorea</taxon>
        <taxon>Rhabditida</taxon>
        <taxon>Rhabditina</taxon>
        <taxon>Rhabditomorpha</taxon>
        <taxon>Rhabditoidea</taxon>
        <taxon>Rhabditidae</taxon>
        <taxon>Mesorhabditinae</taxon>
        <taxon>Mesorhabditis</taxon>
    </lineage>
</organism>
<dbReference type="Proteomes" id="UP001177023">
    <property type="component" value="Unassembled WGS sequence"/>
</dbReference>
<dbReference type="PRINTS" id="PR00081">
    <property type="entry name" value="GDHRDH"/>
</dbReference>
<dbReference type="PRINTS" id="PR00080">
    <property type="entry name" value="SDRFAMILY"/>
</dbReference>
<dbReference type="CDD" id="cd05325">
    <property type="entry name" value="carb_red_sniffer_like_SDR_c"/>
    <property type="match status" value="1"/>
</dbReference>
<accession>A0AA36DIM8</accession>
<keyword evidence="5" id="KW-1185">Reference proteome</keyword>